<organism evidence="4 5">
    <name type="scientific">Alectoria fallacina</name>
    <dbReference type="NCBI Taxonomy" id="1903189"/>
    <lineage>
        <taxon>Eukaryota</taxon>
        <taxon>Fungi</taxon>
        <taxon>Dikarya</taxon>
        <taxon>Ascomycota</taxon>
        <taxon>Pezizomycotina</taxon>
        <taxon>Lecanoromycetes</taxon>
        <taxon>OSLEUM clade</taxon>
        <taxon>Lecanoromycetidae</taxon>
        <taxon>Lecanorales</taxon>
        <taxon>Lecanorineae</taxon>
        <taxon>Parmeliaceae</taxon>
        <taxon>Alectoria</taxon>
    </lineage>
</organism>
<proteinExistence type="inferred from homology"/>
<dbReference type="SUPFAM" id="SSF47616">
    <property type="entry name" value="GST C-terminal domain-like"/>
    <property type="match status" value="1"/>
</dbReference>
<dbReference type="PROSITE" id="PS50405">
    <property type="entry name" value="GST_CTER"/>
    <property type="match status" value="1"/>
</dbReference>
<dbReference type="InterPro" id="IPR036249">
    <property type="entry name" value="Thioredoxin-like_sf"/>
</dbReference>
<keyword evidence="5" id="KW-1185">Reference proteome</keyword>
<feature type="domain" description="GST C-terminal" evidence="3">
    <location>
        <begin position="106"/>
        <end position="230"/>
    </location>
</feature>
<sequence length="230" mass="25955">MTTPKYEPLILHAHSTGPNPYKVAIVLSALKLPYTIKLWEFGDGPTGVKGPNFLQICENGRVPALEDPNTDVVSWESGAVIHHLLRVYDKPNKLGPRGKTLGSEPTEQDHVDFNKWEFFLVSSLGPMMGQVNWYRHYNPTKNEDALARYEAQAYRTFDVLEGQLGKSGGQSVLPGGFSAVDAHFYPWVNQYTYAELKLDRYPRIQKWLEVSGQMPAVKEAYEKVRTGEKA</sequence>
<dbReference type="Pfam" id="PF02798">
    <property type="entry name" value="GST_N"/>
    <property type="match status" value="1"/>
</dbReference>
<dbReference type="InterPro" id="IPR004045">
    <property type="entry name" value="Glutathione_S-Trfase_N"/>
</dbReference>
<protein>
    <recommendedName>
        <fullName evidence="6">Glutathione S-transferase</fullName>
    </recommendedName>
</protein>
<comment type="similarity">
    <text evidence="1">Belongs to the GST superfamily.</text>
</comment>
<gene>
    <name evidence="4" type="ORF">ALECFALPRED_002227</name>
</gene>
<evidence type="ECO:0000259" key="3">
    <source>
        <dbReference type="PROSITE" id="PS50405"/>
    </source>
</evidence>
<dbReference type="Pfam" id="PF13410">
    <property type="entry name" value="GST_C_2"/>
    <property type="match status" value="1"/>
</dbReference>
<reference evidence="4" key="1">
    <citation type="submission" date="2021-03" db="EMBL/GenBank/DDBJ databases">
        <authorList>
            <person name="Tagirdzhanova G."/>
        </authorList>
    </citation>
    <scope>NUCLEOTIDE SEQUENCE</scope>
</reference>
<dbReference type="PANTHER" id="PTHR44051:SF8">
    <property type="entry name" value="GLUTATHIONE S-TRANSFERASE GSTA"/>
    <property type="match status" value="1"/>
</dbReference>
<feature type="domain" description="GST N-terminal" evidence="2">
    <location>
        <begin position="7"/>
        <end position="92"/>
    </location>
</feature>
<evidence type="ECO:0000256" key="1">
    <source>
        <dbReference type="ARBA" id="ARBA00007409"/>
    </source>
</evidence>
<dbReference type="EMBL" id="CAJPDR010000160">
    <property type="protein sequence ID" value="CAF9922794.1"/>
    <property type="molecule type" value="Genomic_DNA"/>
</dbReference>
<dbReference type="SUPFAM" id="SSF52833">
    <property type="entry name" value="Thioredoxin-like"/>
    <property type="match status" value="1"/>
</dbReference>
<dbReference type="PANTHER" id="PTHR44051">
    <property type="entry name" value="GLUTATHIONE S-TRANSFERASE-RELATED"/>
    <property type="match status" value="1"/>
</dbReference>
<dbReference type="InterPro" id="IPR040079">
    <property type="entry name" value="Glutathione_S-Trfase"/>
</dbReference>
<dbReference type="Proteomes" id="UP000664203">
    <property type="component" value="Unassembled WGS sequence"/>
</dbReference>
<evidence type="ECO:0000259" key="2">
    <source>
        <dbReference type="PROSITE" id="PS50404"/>
    </source>
</evidence>
<dbReference type="AlphaFoldDB" id="A0A8H3IR10"/>
<dbReference type="SFLD" id="SFLDS00019">
    <property type="entry name" value="Glutathione_Transferase_(cytos"/>
    <property type="match status" value="1"/>
</dbReference>
<comment type="caution">
    <text evidence="4">The sequence shown here is derived from an EMBL/GenBank/DDBJ whole genome shotgun (WGS) entry which is preliminary data.</text>
</comment>
<dbReference type="InterPro" id="IPR010987">
    <property type="entry name" value="Glutathione-S-Trfase_C-like"/>
</dbReference>
<accession>A0A8H3IR10</accession>
<evidence type="ECO:0000313" key="4">
    <source>
        <dbReference type="EMBL" id="CAF9922794.1"/>
    </source>
</evidence>
<dbReference type="InterPro" id="IPR036282">
    <property type="entry name" value="Glutathione-S-Trfase_C_sf"/>
</dbReference>
<name>A0A8H3IR10_9LECA</name>
<evidence type="ECO:0000313" key="5">
    <source>
        <dbReference type="Proteomes" id="UP000664203"/>
    </source>
</evidence>
<dbReference type="SFLD" id="SFLDG00358">
    <property type="entry name" value="Main_(cytGST)"/>
    <property type="match status" value="1"/>
</dbReference>
<dbReference type="Gene3D" id="1.20.1050.130">
    <property type="match status" value="1"/>
</dbReference>
<dbReference type="OrthoDB" id="422574at2759"/>
<dbReference type="PROSITE" id="PS50404">
    <property type="entry name" value="GST_NTER"/>
    <property type="match status" value="1"/>
</dbReference>
<evidence type="ECO:0008006" key="6">
    <source>
        <dbReference type="Google" id="ProtNLM"/>
    </source>
</evidence>